<organism evidence="2 3">
    <name type="scientific">Lentinula aff. detonsa</name>
    <dbReference type="NCBI Taxonomy" id="2804958"/>
    <lineage>
        <taxon>Eukaryota</taxon>
        <taxon>Fungi</taxon>
        <taxon>Dikarya</taxon>
        <taxon>Basidiomycota</taxon>
        <taxon>Agaricomycotina</taxon>
        <taxon>Agaricomycetes</taxon>
        <taxon>Agaricomycetidae</taxon>
        <taxon>Agaricales</taxon>
        <taxon>Marasmiineae</taxon>
        <taxon>Omphalotaceae</taxon>
        <taxon>Lentinula</taxon>
    </lineage>
</organism>
<dbReference type="Proteomes" id="UP001163798">
    <property type="component" value="Unassembled WGS sequence"/>
</dbReference>
<dbReference type="AlphaFoldDB" id="A0AA38NNN6"/>
<sequence length="349" mass="36368">MAAILLLWDFMKTALRETPAKVVRSLLSEWLSSITVPYANKNSSPFLKNTVGDIPGISISDPSSNRAPMLHQAPTHLGFPSFNTPSASNAPLSFNAPSSSNTPSLTSSVKRPVPGSQPITHQSWKKVKGPGTPASTSLPPSGHIVHPSSSDMDPTNDLALGQSQFSFISKLTNAPTTTKTTANPPWSDPHSSPVAWGRGTNATTPASLGNSPNPLPADRGRIPTTITPTPTSTNHGTSQLPADRGQIPTITSSASTSTNTPATSTPALTTNAPAPMSTNSPWSHNRPLPGSNGTPTPDVPPMGNYTLRMAQNEPSRWLKPPTGTHTSGQQAVPEGSGAIPSSSKQTHGT</sequence>
<name>A0AA38NNN6_9AGAR</name>
<evidence type="ECO:0000313" key="2">
    <source>
        <dbReference type="EMBL" id="KAJ3781100.1"/>
    </source>
</evidence>
<feature type="region of interest" description="Disordered" evidence="1">
    <location>
        <begin position="90"/>
        <end position="140"/>
    </location>
</feature>
<evidence type="ECO:0000313" key="3">
    <source>
        <dbReference type="Proteomes" id="UP001163798"/>
    </source>
</evidence>
<feature type="compositionally biased region" description="Low complexity" evidence="1">
    <location>
        <begin position="176"/>
        <end position="185"/>
    </location>
</feature>
<protein>
    <submittedName>
        <fullName evidence="2">Uncharacterized protein</fullName>
    </submittedName>
</protein>
<feature type="compositionally biased region" description="Polar residues" evidence="1">
    <location>
        <begin position="339"/>
        <end position="349"/>
    </location>
</feature>
<accession>A0AA38NNN6</accession>
<evidence type="ECO:0000256" key="1">
    <source>
        <dbReference type="SAM" id="MobiDB-lite"/>
    </source>
</evidence>
<feature type="region of interest" description="Disordered" evidence="1">
    <location>
        <begin position="176"/>
        <end position="349"/>
    </location>
</feature>
<feature type="compositionally biased region" description="Polar residues" evidence="1">
    <location>
        <begin position="200"/>
        <end position="212"/>
    </location>
</feature>
<keyword evidence="3" id="KW-1185">Reference proteome</keyword>
<reference evidence="2" key="1">
    <citation type="submission" date="2022-08" db="EMBL/GenBank/DDBJ databases">
        <authorList>
            <consortium name="DOE Joint Genome Institute"/>
            <person name="Min B."/>
            <person name="Riley R."/>
            <person name="Sierra-Patev S."/>
            <person name="Naranjo-Ortiz M."/>
            <person name="Looney B."/>
            <person name="Konkel Z."/>
            <person name="Slot J.C."/>
            <person name="Sakamoto Y."/>
            <person name="Steenwyk J.L."/>
            <person name="Rokas A."/>
            <person name="Carro J."/>
            <person name="Camarero S."/>
            <person name="Ferreira P."/>
            <person name="Molpeceres G."/>
            <person name="Ruiz-Duenas F.J."/>
            <person name="Serrano A."/>
            <person name="Henrissat B."/>
            <person name="Drula E."/>
            <person name="Hughes K.W."/>
            <person name="Mata J.L."/>
            <person name="Ishikawa N.K."/>
            <person name="Vargas-Isla R."/>
            <person name="Ushijima S."/>
            <person name="Smith C.A."/>
            <person name="Ahrendt S."/>
            <person name="Andreopoulos W."/>
            <person name="He G."/>
            <person name="Labutti K."/>
            <person name="Lipzen A."/>
            <person name="Ng V."/>
            <person name="Sandor L."/>
            <person name="Barry K."/>
            <person name="Martinez A.T."/>
            <person name="Xiao Y."/>
            <person name="Gibbons J.G."/>
            <person name="Terashima K."/>
            <person name="Hibbett D.S."/>
            <person name="Grigoriev I.V."/>
        </authorList>
    </citation>
    <scope>NUCLEOTIDE SEQUENCE</scope>
    <source>
        <strain evidence="2">TFB10291</strain>
    </source>
</reference>
<feature type="compositionally biased region" description="Low complexity" evidence="1">
    <location>
        <begin position="222"/>
        <end position="233"/>
    </location>
</feature>
<proteinExistence type="predicted"/>
<comment type="caution">
    <text evidence="2">The sequence shown here is derived from an EMBL/GenBank/DDBJ whole genome shotgun (WGS) entry which is preliminary data.</text>
</comment>
<feature type="compositionally biased region" description="Low complexity" evidence="1">
    <location>
        <begin position="97"/>
        <end position="108"/>
    </location>
</feature>
<gene>
    <name evidence="2" type="ORF">GGU10DRAFT_379887</name>
</gene>
<dbReference type="EMBL" id="MU793604">
    <property type="protein sequence ID" value="KAJ3781100.1"/>
    <property type="molecule type" value="Genomic_DNA"/>
</dbReference>
<feature type="compositionally biased region" description="Low complexity" evidence="1">
    <location>
        <begin position="247"/>
        <end position="275"/>
    </location>
</feature>